<comment type="caution">
    <text evidence="2">The sequence shown here is derived from an EMBL/GenBank/DDBJ whole genome shotgun (WGS) entry which is preliminary data.</text>
</comment>
<evidence type="ECO:0000313" key="3">
    <source>
        <dbReference type="Proteomes" id="UP001589575"/>
    </source>
</evidence>
<feature type="compositionally biased region" description="Low complexity" evidence="1">
    <location>
        <begin position="38"/>
        <end position="55"/>
    </location>
</feature>
<gene>
    <name evidence="2" type="ORF">ACFFX0_01525</name>
</gene>
<keyword evidence="3" id="KW-1185">Reference proteome</keyword>
<sequence>MDDASRGAQPAGDEVHQGGLAGAIGPDDAHGLTLADYQGQGLQGLNAGGPHALHAPGPPHARRLVAGRPRPDGIGQPGAVDDHEWISQDDRGSCGRGGSLLRCGGVWSFTHCSRP</sequence>
<name>A0ABV5FUJ8_9MICC</name>
<dbReference type="EMBL" id="JBHMFI010000001">
    <property type="protein sequence ID" value="MFB9069943.1"/>
    <property type="molecule type" value="Genomic_DNA"/>
</dbReference>
<reference evidence="2 3" key="1">
    <citation type="submission" date="2024-09" db="EMBL/GenBank/DDBJ databases">
        <authorList>
            <person name="Sun Q."/>
            <person name="Mori K."/>
        </authorList>
    </citation>
    <scope>NUCLEOTIDE SEQUENCE [LARGE SCALE GENOMIC DNA]</scope>
    <source>
        <strain evidence="2 3">CCM 7609</strain>
    </source>
</reference>
<evidence type="ECO:0000313" key="2">
    <source>
        <dbReference type="EMBL" id="MFB9069943.1"/>
    </source>
</evidence>
<protein>
    <submittedName>
        <fullName evidence="2">Uncharacterized protein</fullName>
    </submittedName>
</protein>
<organism evidence="2 3">
    <name type="scientific">Citricoccus parietis</name>
    <dbReference type="NCBI Taxonomy" id="592307"/>
    <lineage>
        <taxon>Bacteria</taxon>
        <taxon>Bacillati</taxon>
        <taxon>Actinomycetota</taxon>
        <taxon>Actinomycetes</taxon>
        <taxon>Micrococcales</taxon>
        <taxon>Micrococcaceae</taxon>
        <taxon>Citricoccus</taxon>
    </lineage>
</organism>
<proteinExistence type="predicted"/>
<dbReference type="Proteomes" id="UP001589575">
    <property type="component" value="Unassembled WGS sequence"/>
</dbReference>
<evidence type="ECO:0000256" key="1">
    <source>
        <dbReference type="SAM" id="MobiDB-lite"/>
    </source>
</evidence>
<feature type="region of interest" description="Disordered" evidence="1">
    <location>
        <begin position="1"/>
        <end position="85"/>
    </location>
</feature>
<accession>A0ABV5FUJ8</accession>